<dbReference type="AlphaFoldDB" id="A0A5J9WT23"/>
<gene>
    <name evidence="3" type="ORF">EJB05_01805</name>
    <name evidence="2" type="ORF">EJB05_27634</name>
</gene>
<dbReference type="Proteomes" id="UP000324897">
    <property type="component" value="Chromosome 6"/>
</dbReference>
<dbReference type="InterPro" id="IPR057476">
    <property type="entry name" value="Cux_N"/>
</dbReference>
<keyword evidence="4" id="KW-1185">Reference proteome</keyword>
<feature type="domain" description="Cux N-terminal" evidence="1">
    <location>
        <begin position="15"/>
        <end position="69"/>
    </location>
</feature>
<sequence>MGISSPLAVVCSFWKDEKLSLFNSLLKNYQVEIDNLAKRATFGENLFLNIYQNQKLYEGPVPYTALAFMAPEDELVSLLQNLADMDVTRCFR</sequence>
<dbReference type="Gramene" id="TVU50434">
    <property type="protein sequence ID" value="TVU50434"/>
    <property type="gene ID" value="EJB05_01805"/>
</dbReference>
<dbReference type="Pfam" id="PF25398">
    <property type="entry name" value="CUX1_N"/>
    <property type="match status" value="1"/>
</dbReference>
<organism evidence="3 4">
    <name type="scientific">Eragrostis curvula</name>
    <name type="common">weeping love grass</name>
    <dbReference type="NCBI Taxonomy" id="38414"/>
    <lineage>
        <taxon>Eukaryota</taxon>
        <taxon>Viridiplantae</taxon>
        <taxon>Streptophyta</taxon>
        <taxon>Embryophyta</taxon>
        <taxon>Tracheophyta</taxon>
        <taxon>Spermatophyta</taxon>
        <taxon>Magnoliopsida</taxon>
        <taxon>Liliopsida</taxon>
        <taxon>Poales</taxon>
        <taxon>Poaceae</taxon>
        <taxon>PACMAD clade</taxon>
        <taxon>Chloridoideae</taxon>
        <taxon>Eragrostideae</taxon>
        <taxon>Eragrostidinae</taxon>
        <taxon>Eragrostis</taxon>
    </lineage>
</organism>
<dbReference type="EMBL" id="RWGY01000013">
    <property type="protein sequence ID" value="TVU25150.1"/>
    <property type="molecule type" value="Genomic_DNA"/>
</dbReference>
<proteinExistence type="predicted"/>
<accession>A0A5J9WT23</accession>
<dbReference type="EMBL" id="RWGY01000002">
    <property type="protein sequence ID" value="TVU50434.1"/>
    <property type="molecule type" value="Genomic_DNA"/>
</dbReference>
<evidence type="ECO:0000259" key="1">
    <source>
        <dbReference type="Pfam" id="PF25398"/>
    </source>
</evidence>
<reference evidence="3 4" key="1">
    <citation type="journal article" date="2019" name="Sci. Rep.">
        <title>A high-quality genome of Eragrostis curvula grass provides insights into Poaceae evolution and supports new strategies to enhance forage quality.</title>
        <authorList>
            <person name="Carballo J."/>
            <person name="Santos B.A.C.M."/>
            <person name="Zappacosta D."/>
            <person name="Garbus I."/>
            <person name="Selva J.P."/>
            <person name="Gallo C.A."/>
            <person name="Diaz A."/>
            <person name="Albertini E."/>
            <person name="Caccamo M."/>
            <person name="Echenique V."/>
        </authorList>
    </citation>
    <scope>NUCLEOTIDE SEQUENCE [LARGE SCALE GENOMIC DNA]</scope>
    <source>
        <strain evidence="4">cv. Victoria</strain>
        <tissue evidence="3">Leaf</tissue>
    </source>
</reference>
<evidence type="ECO:0000313" key="3">
    <source>
        <dbReference type="EMBL" id="TVU50434.1"/>
    </source>
</evidence>
<dbReference type="OrthoDB" id="10257567at2759"/>
<comment type="caution">
    <text evidence="3">The sequence shown here is derived from an EMBL/GenBank/DDBJ whole genome shotgun (WGS) entry which is preliminary data.</text>
</comment>
<evidence type="ECO:0000313" key="2">
    <source>
        <dbReference type="EMBL" id="TVU25150.1"/>
    </source>
</evidence>
<dbReference type="Gramene" id="TVU25150">
    <property type="protein sequence ID" value="TVU25150"/>
    <property type="gene ID" value="EJB05_27634"/>
</dbReference>
<name>A0A5J9WT23_9POAL</name>
<dbReference type="Proteomes" id="UP000324897">
    <property type="component" value="Chromosome 2"/>
</dbReference>
<evidence type="ECO:0000313" key="4">
    <source>
        <dbReference type="Proteomes" id="UP000324897"/>
    </source>
</evidence>
<protein>
    <recommendedName>
        <fullName evidence="1">Cux N-terminal domain-containing protein</fullName>
    </recommendedName>
</protein>